<keyword evidence="2" id="KW-1185">Reference proteome</keyword>
<evidence type="ECO:0000313" key="2">
    <source>
        <dbReference type="Proteomes" id="UP001457282"/>
    </source>
</evidence>
<reference evidence="1 2" key="1">
    <citation type="journal article" date="2023" name="G3 (Bethesda)">
        <title>A chromosome-length genome assembly and annotation of blackberry (Rubus argutus, cv. 'Hillquist').</title>
        <authorList>
            <person name="Bruna T."/>
            <person name="Aryal R."/>
            <person name="Dudchenko O."/>
            <person name="Sargent D.J."/>
            <person name="Mead D."/>
            <person name="Buti M."/>
            <person name="Cavallini A."/>
            <person name="Hytonen T."/>
            <person name="Andres J."/>
            <person name="Pham M."/>
            <person name="Weisz D."/>
            <person name="Mascagni F."/>
            <person name="Usai G."/>
            <person name="Natali L."/>
            <person name="Bassil N."/>
            <person name="Fernandez G.E."/>
            <person name="Lomsadze A."/>
            <person name="Armour M."/>
            <person name="Olukolu B."/>
            <person name="Poorten T."/>
            <person name="Britton C."/>
            <person name="Davik J."/>
            <person name="Ashrafi H."/>
            <person name="Aiden E.L."/>
            <person name="Borodovsky M."/>
            <person name="Worthington M."/>
        </authorList>
    </citation>
    <scope>NUCLEOTIDE SEQUENCE [LARGE SCALE GENOMIC DNA]</scope>
    <source>
        <strain evidence="1">PI 553951</strain>
    </source>
</reference>
<dbReference type="AlphaFoldDB" id="A0AAW1X9A3"/>
<dbReference type="GO" id="GO:0042138">
    <property type="term" value="P:meiotic DNA double-strand break formation"/>
    <property type="evidence" value="ECO:0007669"/>
    <property type="project" value="InterPro"/>
</dbReference>
<gene>
    <name evidence="1" type="ORF">M0R45_020169</name>
</gene>
<dbReference type="Proteomes" id="UP001457282">
    <property type="component" value="Unassembled WGS sequence"/>
</dbReference>
<organism evidence="1 2">
    <name type="scientific">Rubus argutus</name>
    <name type="common">Southern blackberry</name>
    <dbReference type="NCBI Taxonomy" id="59490"/>
    <lineage>
        <taxon>Eukaryota</taxon>
        <taxon>Viridiplantae</taxon>
        <taxon>Streptophyta</taxon>
        <taxon>Embryophyta</taxon>
        <taxon>Tracheophyta</taxon>
        <taxon>Spermatophyta</taxon>
        <taxon>Magnoliopsida</taxon>
        <taxon>eudicotyledons</taxon>
        <taxon>Gunneridae</taxon>
        <taxon>Pentapetalae</taxon>
        <taxon>rosids</taxon>
        <taxon>fabids</taxon>
        <taxon>Rosales</taxon>
        <taxon>Rosaceae</taxon>
        <taxon>Rosoideae</taxon>
        <taxon>Rosoideae incertae sedis</taxon>
        <taxon>Rubus</taxon>
    </lineage>
</organism>
<comment type="caution">
    <text evidence="1">The sequence shown here is derived from an EMBL/GenBank/DDBJ whole genome shotgun (WGS) entry which is preliminary data.</text>
</comment>
<dbReference type="PANTHER" id="PTHR36379:SF1">
    <property type="entry name" value="PUTATIVE RECOMBINATION INITIATION DEFECT 1-RELATED"/>
    <property type="match status" value="1"/>
</dbReference>
<accession>A0AAW1X9A3</accession>
<proteinExistence type="predicted"/>
<name>A0AAW1X9A3_RUBAR</name>
<sequence>MATIIDIYPTISDQLCLLGIGNAARTLYCESSYTHSPQMSMVVLVLIFKILCSVKHATLSDDETWLALIVKLINSIATKAADIWNHESLLVIGILCLILHHSANAVLIEASKTIIFSSSLVSTIKSAIHAACLKGPALVDHDEGTSSGEILIFVLLLNYFTLRSLHTVLPGIMDWKVFLDPSDGMQSFSFIGIYCHDLCRLMHFGSPVVKLAASYCLLELFARISEQRKEQGRSCLNQLLQVCRKQKYTDNTWDDGAQEHKKVVGILDDLGEVCEYLICLMSSEPSLDMDSGGSHLGNKRLLEEIELFFRILTVQDGS</sequence>
<dbReference type="EMBL" id="JBEDUW010000004">
    <property type="protein sequence ID" value="KAK9932950.1"/>
    <property type="molecule type" value="Genomic_DNA"/>
</dbReference>
<dbReference type="PANTHER" id="PTHR36379">
    <property type="entry name" value="PROTEIN PRD1"/>
    <property type="match status" value="1"/>
</dbReference>
<dbReference type="InterPro" id="IPR044968">
    <property type="entry name" value="PRD1"/>
</dbReference>
<evidence type="ECO:0000313" key="1">
    <source>
        <dbReference type="EMBL" id="KAK9932950.1"/>
    </source>
</evidence>
<protein>
    <submittedName>
        <fullName evidence="1">Uncharacterized protein</fullName>
    </submittedName>
</protein>